<evidence type="ECO:0000313" key="7">
    <source>
        <dbReference type="EMBL" id="OUL58727.1"/>
    </source>
</evidence>
<dbReference type="EMBL" id="MWPV01000001">
    <property type="protein sequence ID" value="OUL58727.1"/>
    <property type="molecule type" value="Genomic_DNA"/>
</dbReference>
<dbReference type="Gene3D" id="1.10.10.10">
    <property type="entry name" value="Winged helix-like DNA-binding domain superfamily/Winged helix DNA-binding domain"/>
    <property type="match status" value="1"/>
</dbReference>
<evidence type="ECO:0000256" key="1">
    <source>
        <dbReference type="ARBA" id="ARBA00005384"/>
    </source>
</evidence>
<dbReference type="CDD" id="cd00609">
    <property type="entry name" value="AAT_like"/>
    <property type="match status" value="1"/>
</dbReference>
<dbReference type="GO" id="GO:0003677">
    <property type="term" value="F:DNA binding"/>
    <property type="evidence" value="ECO:0007669"/>
    <property type="project" value="UniProtKB-KW"/>
</dbReference>
<dbReference type="GO" id="GO:0003700">
    <property type="term" value="F:DNA-binding transcription factor activity"/>
    <property type="evidence" value="ECO:0007669"/>
    <property type="project" value="InterPro"/>
</dbReference>
<gene>
    <name evidence="7" type="ORF">B1199_00085</name>
</gene>
<dbReference type="Gene3D" id="3.40.640.10">
    <property type="entry name" value="Type I PLP-dependent aspartate aminotransferase-like (Major domain)"/>
    <property type="match status" value="1"/>
</dbReference>
<dbReference type="InterPro" id="IPR015422">
    <property type="entry name" value="PyrdxlP-dep_Trfase_small"/>
</dbReference>
<evidence type="ECO:0000259" key="6">
    <source>
        <dbReference type="PROSITE" id="PS50949"/>
    </source>
</evidence>
<name>A0A244CSY5_PSEDV</name>
<dbReference type="Pfam" id="PF00155">
    <property type="entry name" value="Aminotran_1_2"/>
    <property type="match status" value="1"/>
</dbReference>
<dbReference type="InterPro" id="IPR000524">
    <property type="entry name" value="Tscrpt_reg_HTH_GntR"/>
</dbReference>
<dbReference type="InterPro" id="IPR015424">
    <property type="entry name" value="PyrdxlP-dep_Trfase"/>
</dbReference>
<dbReference type="CDD" id="cd07377">
    <property type="entry name" value="WHTH_GntR"/>
    <property type="match status" value="1"/>
</dbReference>
<dbReference type="SMART" id="SM00345">
    <property type="entry name" value="HTH_GNTR"/>
    <property type="match status" value="1"/>
</dbReference>
<dbReference type="OrthoDB" id="9804020at2"/>
<dbReference type="GO" id="GO:0030170">
    <property type="term" value="F:pyridoxal phosphate binding"/>
    <property type="evidence" value="ECO:0007669"/>
    <property type="project" value="InterPro"/>
</dbReference>
<dbReference type="PANTHER" id="PTHR46577">
    <property type="entry name" value="HTH-TYPE TRANSCRIPTIONAL REGULATORY PROTEIN GABR"/>
    <property type="match status" value="1"/>
</dbReference>
<dbReference type="Gene3D" id="3.90.1150.10">
    <property type="entry name" value="Aspartate Aminotransferase, domain 1"/>
    <property type="match status" value="1"/>
</dbReference>
<dbReference type="PANTHER" id="PTHR46577:SF1">
    <property type="entry name" value="HTH-TYPE TRANSCRIPTIONAL REGULATORY PROTEIN GABR"/>
    <property type="match status" value="1"/>
</dbReference>
<evidence type="ECO:0000256" key="2">
    <source>
        <dbReference type="ARBA" id="ARBA00022898"/>
    </source>
</evidence>
<feature type="domain" description="HTH gntR-type" evidence="6">
    <location>
        <begin position="13"/>
        <end position="81"/>
    </location>
</feature>
<dbReference type="Pfam" id="PF00392">
    <property type="entry name" value="GntR"/>
    <property type="match status" value="1"/>
</dbReference>
<dbReference type="InterPro" id="IPR036390">
    <property type="entry name" value="WH_DNA-bd_sf"/>
</dbReference>
<organism evidence="7 8">
    <name type="scientific">Pseudoalteromonas ulvae</name>
    <dbReference type="NCBI Taxonomy" id="107327"/>
    <lineage>
        <taxon>Bacteria</taxon>
        <taxon>Pseudomonadati</taxon>
        <taxon>Pseudomonadota</taxon>
        <taxon>Gammaproteobacteria</taxon>
        <taxon>Alteromonadales</taxon>
        <taxon>Pseudoalteromonadaceae</taxon>
        <taxon>Pseudoalteromonas</taxon>
    </lineage>
</organism>
<keyword evidence="4" id="KW-0238">DNA-binding</keyword>
<dbReference type="Proteomes" id="UP000194841">
    <property type="component" value="Unassembled WGS sequence"/>
</dbReference>
<dbReference type="SUPFAM" id="SSF46785">
    <property type="entry name" value="Winged helix' DNA-binding domain"/>
    <property type="match status" value="1"/>
</dbReference>
<dbReference type="InterPro" id="IPR051446">
    <property type="entry name" value="HTH_trans_reg/aminotransferase"/>
</dbReference>
<reference evidence="7 8" key="1">
    <citation type="submission" date="2017-02" db="EMBL/GenBank/DDBJ databases">
        <title>Pseudoalteromonas ulvae TC14 Genome.</title>
        <authorList>
            <person name="Molmeret M."/>
        </authorList>
    </citation>
    <scope>NUCLEOTIDE SEQUENCE [LARGE SCALE GENOMIC DNA]</scope>
    <source>
        <strain evidence="7">TC14</strain>
    </source>
</reference>
<evidence type="ECO:0000256" key="3">
    <source>
        <dbReference type="ARBA" id="ARBA00023015"/>
    </source>
</evidence>
<proteinExistence type="inferred from homology"/>
<evidence type="ECO:0000313" key="8">
    <source>
        <dbReference type="Proteomes" id="UP000194841"/>
    </source>
</evidence>
<dbReference type="InterPro" id="IPR036388">
    <property type="entry name" value="WH-like_DNA-bd_sf"/>
</dbReference>
<dbReference type="AlphaFoldDB" id="A0A244CSY5"/>
<accession>A0A244CSY5</accession>
<evidence type="ECO:0000256" key="5">
    <source>
        <dbReference type="ARBA" id="ARBA00023163"/>
    </source>
</evidence>
<protein>
    <recommendedName>
        <fullName evidence="6">HTH gntR-type domain-containing protein</fullName>
    </recommendedName>
</protein>
<evidence type="ECO:0000256" key="4">
    <source>
        <dbReference type="ARBA" id="ARBA00023125"/>
    </source>
</evidence>
<comment type="caution">
    <text evidence="7">The sequence shown here is derived from an EMBL/GenBank/DDBJ whole genome shotgun (WGS) entry which is preliminary data.</text>
</comment>
<keyword evidence="5" id="KW-0804">Transcription</keyword>
<dbReference type="PROSITE" id="PS50949">
    <property type="entry name" value="HTH_GNTR"/>
    <property type="match status" value="1"/>
</dbReference>
<sequence length="460" mass="51334">MTILDTLILDGRQAKYLQVATAIEDAITAGQLSAGEKLPPQRILSYKLGVTVGTITRAYSELERRGCVIAKIGSGTFVKTAQPHPALLTSPCETHFDLRSANAPMLNQIELMQTGLNELSQQTPILAQCLTYQSEIAFESQRTRLATWLSHSNIHCDESQVLFTYGGQHAIQLTLQTLCLAGDTVLCEGLTFAGFSACCQLLQLKAIGLEMDHEGITINSLKAAIKQSHPRALYLTPQVQNPTCVQLSLERRHAIVALCRENNIMIIEDDVQYLAPECKLASFYQLAPEITVYISSFSKTFSGGLRIGYLIAQSSLREKMRLTLKANCWTVPTLQIELICRWLEHDKVTQLADAIALEMKQRHQILEEVLSEFSMITQHSGYNAWLILPPHWRAVDFERFALHNKVLIRAAESFAIGRFPAPQAIRISLCASKNHHELRLALEALKTCLHSQISHHDIAI</sequence>
<dbReference type="RefSeq" id="WP_086742108.1">
    <property type="nucleotide sequence ID" value="NZ_MWPV01000001.1"/>
</dbReference>
<dbReference type="SUPFAM" id="SSF53383">
    <property type="entry name" value="PLP-dependent transferases"/>
    <property type="match status" value="1"/>
</dbReference>
<dbReference type="InterPro" id="IPR015421">
    <property type="entry name" value="PyrdxlP-dep_Trfase_major"/>
</dbReference>
<keyword evidence="3" id="KW-0805">Transcription regulation</keyword>
<comment type="similarity">
    <text evidence="1">In the C-terminal section; belongs to the class-I pyridoxal-phosphate-dependent aminotransferase family.</text>
</comment>
<keyword evidence="8" id="KW-1185">Reference proteome</keyword>
<dbReference type="InterPro" id="IPR004839">
    <property type="entry name" value="Aminotransferase_I/II_large"/>
</dbReference>
<keyword evidence="2" id="KW-0663">Pyridoxal phosphate</keyword>